<evidence type="ECO:0000256" key="4">
    <source>
        <dbReference type="ARBA" id="ARBA00022679"/>
    </source>
</evidence>
<gene>
    <name evidence="9" type="ORF">TM7x_01530</name>
</gene>
<evidence type="ECO:0000313" key="10">
    <source>
        <dbReference type="Proteomes" id="UP000030902"/>
    </source>
</evidence>
<dbReference type="EC" id="2.7.13.3" evidence="2"/>
<keyword evidence="7" id="KW-0812">Transmembrane</keyword>
<evidence type="ECO:0000256" key="6">
    <source>
        <dbReference type="ARBA" id="ARBA00023012"/>
    </source>
</evidence>
<dbReference type="RefSeq" id="WP_039327246.1">
    <property type="nucleotide sequence ID" value="NZ_CP007496.1"/>
</dbReference>
<dbReference type="GO" id="GO:0005886">
    <property type="term" value="C:plasma membrane"/>
    <property type="evidence" value="ECO:0007669"/>
    <property type="project" value="TreeGrafter"/>
</dbReference>
<dbReference type="CDD" id="cd00082">
    <property type="entry name" value="HisKA"/>
    <property type="match status" value="1"/>
</dbReference>
<evidence type="ECO:0000256" key="2">
    <source>
        <dbReference type="ARBA" id="ARBA00012438"/>
    </source>
</evidence>
<protein>
    <recommendedName>
        <fullName evidence="2">histidine kinase</fullName>
        <ecNumber evidence="2">2.7.13.3</ecNumber>
    </recommendedName>
</protein>
<comment type="catalytic activity">
    <reaction evidence="1">
        <text>ATP + protein L-histidine = ADP + protein N-phospho-L-histidine.</text>
        <dbReference type="EC" id="2.7.13.3"/>
    </reaction>
</comment>
<dbReference type="GO" id="GO:0004721">
    <property type="term" value="F:phosphoprotein phosphatase activity"/>
    <property type="evidence" value="ECO:0007669"/>
    <property type="project" value="TreeGrafter"/>
</dbReference>
<dbReference type="InterPro" id="IPR036890">
    <property type="entry name" value="HATPase_C_sf"/>
</dbReference>
<dbReference type="Pfam" id="PF02518">
    <property type="entry name" value="HATPase_c"/>
    <property type="match status" value="1"/>
</dbReference>
<evidence type="ECO:0000259" key="8">
    <source>
        <dbReference type="PROSITE" id="PS50109"/>
    </source>
</evidence>
<dbReference type="PANTHER" id="PTHR45453:SF1">
    <property type="entry name" value="PHOSPHATE REGULON SENSOR PROTEIN PHOR"/>
    <property type="match status" value="1"/>
</dbReference>
<keyword evidence="6" id="KW-0902">Two-component regulatory system</keyword>
<name>A0A6S4GR30_9BACT</name>
<dbReference type="InterPro" id="IPR005467">
    <property type="entry name" value="His_kinase_dom"/>
</dbReference>
<dbReference type="PRINTS" id="PR00344">
    <property type="entry name" value="BCTRLSENSOR"/>
</dbReference>
<dbReference type="Proteomes" id="UP000030902">
    <property type="component" value="Chromosome"/>
</dbReference>
<keyword evidence="7" id="KW-0472">Membrane</keyword>
<evidence type="ECO:0000256" key="3">
    <source>
        <dbReference type="ARBA" id="ARBA00022553"/>
    </source>
</evidence>
<dbReference type="InterPro" id="IPR050351">
    <property type="entry name" value="BphY/WalK/GraS-like"/>
</dbReference>
<evidence type="ECO:0000313" key="9">
    <source>
        <dbReference type="EMBL" id="AJA06799.1"/>
    </source>
</evidence>
<feature type="transmembrane region" description="Helical" evidence="7">
    <location>
        <begin position="69"/>
        <end position="92"/>
    </location>
</feature>
<dbReference type="AlphaFoldDB" id="A0A6S4GR30"/>
<proteinExistence type="predicted"/>
<reference evidence="9 10" key="1">
    <citation type="journal article" date="2015" name="Proc. Natl. Acad. Sci. U.S.A.">
        <title>Cultivation of a human-associated TM7 phylotype reveals a reduced genome and epibiotic parasitic lifestyle.</title>
        <authorList>
            <person name="He X."/>
            <person name="McLean J.S."/>
            <person name="Edlund A."/>
            <person name="Yooseph S."/>
            <person name="Hall A.P."/>
            <person name="Liu S.Y."/>
            <person name="Dorrestein P.C."/>
            <person name="Esquenazi E."/>
            <person name="Hunter R.C."/>
            <person name="Cheng G."/>
            <person name="Nelson K.E."/>
            <person name="Lux R."/>
            <person name="Shi W."/>
        </authorList>
    </citation>
    <scope>NUCLEOTIDE SEQUENCE [LARGE SCALE GENOMIC DNA]</scope>
    <source>
        <strain evidence="9 10">TM7x</strain>
    </source>
</reference>
<keyword evidence="5" id="KW-0418">Kinase</keyword>
<dbReference type="PANTHER" id="PTHR45453">
    <property type="entry name" value="PHOSPHATE REGULON SENSOR PROTEIN PHOR"/>
    <property type="match status" value="1"/>
</dbReference>
<feature type="transmembrane region" description="Helical" evidence="7">
    <location>
        <begin position="12"/>
        <end position="34"/>
    </location>
</feature>
<dbReference type="InterPro" id="IPR003594">
    <property type="entry name" value="HATPase_dom"/>
</dbReference>
<dbReference type="PROSITE" id="PS50109">
    <property type="entry name" value="HIS_KIN"/>
    <property type="match status" value="1"/>
</dbReference>
<dbReference type="KEGG" id="sox:TM7x_01530"/>
<dbReference type="SUPFAM" id="SSF55874">
    <property type="entry name" value="ATPase domain of HSP90 chaperone/DNA topoisomerase II/histidine kinase"/>
    <property type="match status" value="1"/>
</dbReference>
<dbReference type="SMART" id="SM00387">
    <property type="entry name" value="HATPase_c"/>
    <property type="match status" value="1"/>
</dbReference>
<dbReference type="Gene3D" id="1.10.287.130">
    <property type="match status" value="1"/>
</dbReference>
<dbReference type="EMBL" id="CP007496">
    <property type="protein sequence ID" value="AJA06799.1"/>
    <property type="molecule type" value="Genomic_DNA"/>
</dbReference>
<evidence type="ECO:0000256" key="7">
    <source>
        <dbReference type="SAM" id="Phobius"/>
    </source>
</evidence>
<dbReference type="InterPro" id="IPR003661">
    <property type="entry name" value="HisK_dim/P_dom"/>
</dbReference>
<dbReference type="GO" id="GO:0016036">
    <property type="term" value="P:cellular response to phosphate starvation"/>
    <property type="evidence" value="ECO:0007669"/>
    <property type="project" value="TreeGrafter"/>
</dbReference>
<sequence length="316" mass="35105">MKIFTSATIKLAGWYLLILMIVSLLFSSIIFQVARSEVDAQIHKIIIQRGNDFPSIDLSERMDISTRNLLISLGYINLIVLLAGGACSYLLARITLRPIEAAHKAQSRFVSNASHQLRTPLAIMKAETELALKNPKTPRAELTETLESNLEEINKLTELTAMLLELSRTENRLALEDKSFDLAELISNLIRERKAETRTEMNCPEHTNISLHQAATRELCAILLDNALKHSPKNSPVKIQVLPSKQNITVHFTNDGAISQQNLPHVFEQFFRGNQQTKGYGLGLPLAEQLAKALGGQISVSTAKTSTIFTISLPII</sequence>
<evidence type="ECO:0000256" key="1">
    <source>
        <dbReference type="ARBA" id="ARBA00000085"/>
    </source>
</evidence>
<organism evidence="9 10">
    <name type="scientific">Candidatus Nanosynbacter lyticus</name>
    <dbReference type="NCBI Taxonomy" id="2093824"/>
    <lineage>
        <taxon>Bacteria</taxon>
        <taxon>Candidatus Saccharimonadota</taxon>
        <taxon>Candidatus Saccharimonadia</taxon>
        <taxon>Candidatus Nanosynbacterales</taxon>
        <taxon>Candidatus Nanosynbacteraceae</taxon>
        <taxon>Candidatus Nanosynbacter</taxon>
    </lineage>
</organism>
<keyword evidence="3" id="KW-0597">Phosphoprotein</keyword>
<dbReference type="Pfam" id="PF00512">
    <property type="entry name" value="HisKA"/>
    <property type="match status" value="1"/>
</dbReference>
<keyword evidence="10" id="KW-1185">Reference proteome</keyword>
<dbReference type="SMART" id="SM00388">
    <property type="entry name" value="HisKA"/>
    <property type="match status" value="1"/>
</dbReference>
<keyword evidence="4" id="KW-0808">Transferase</keyword>
<dbReference type="GO" id="GO:0000155">
    <property type="term" value="F:phosphorelay sensor kinase activity"/>
    <property type="evidence" value="ECO:0007669"/>
    <property type="project" value="InterPro"/>
</dbReference>
<evidence type="ECO:0000256" key="5">
    <source>
        <dbReference type="ARBA" id="ARBA00022777"/>
    </source>
</evidence>
<keyword evidence="7" id="KW-1133">Transmembrane helix</keyword>
<dbReference type="Gene3D" id="3.30.565.10">
    <property type="entry name" value="Histidine kinase-like ATPase, C-terminal domain"/>
    <property type="match status" value="1"/>
</dbReference>
<dbReference type="InterPro" id="IPR004358">
    <property type="entry name" value="Sig_transdc_His_kin-like_C"/>
</dbReference>
<dbReference type="SUPFAM" id="SSF47384">
    <property type="entry name" value="Homodimeric domain of signal transducing histidine kinase"/>
    <property type="match status" value="1"/>
</dbReference>
<accession>A0A6S4GR30</accession>
<dbReference type="InterPro" id="IPR036097">
    <property type="entry name" value="HisK_dim/P_sf"/>
</dbReference>
<feature type="domain" description="Histidine kinase" evidence="8">
    <location>
        <begin position="112"/>
        <end position="316"/>
    </location>
</feature>